<reference evidence="3 4" key="1">
    <citation type="submission" date="2019-03" db="EMBL/GenBank/DDBJ databases">
        <title>Metabolic potential of uncultured bacteria and archaea associated with petroleum seepage in deep-sea sediments.</title>
        <authorList>
            <person name="Dong X."/>
            <person name="Hubert C."/>
        </authorList>
    </citation>
    <scope>NUCLEOTIDE SEQUENCE [LARGE SCALE GENOMIC DNA]</scope>
    <source>
        <strain evidence="3">E44_bin92</strain>
    </source>
</reference>
<evidence type="ECO:0000313" key="3">
    <source>
        <dbReference type="EMBL" id="TES84702.1"/>
    </source>
</evidence>
<protein>
    <recommendedName>
        <fullName evidence="2">MEMO1 family protein E3J95_06140</fullName>
    </recommendedName>
</protein>
<dbReference type="HAMAP" id="MF_00055">
    <property type="entry name" value="MEMO1"/>
    <property type="match status" value="1"/>
</dbReference>
<dbReference type="Gene3D" id="3.40.830.10">
    <property type="entry name" value="LigB-like"/>
    <property type="match status" value="1"/>
</dbReference>
<organism evidence="3 4">
    <name type="scientific">Aerophobetes bacterium</name>
    <dbReference type="NCBI Taxonomy" id="2030807"/>
    <lineage>
        <taxon>Bacteria</taxon>
        <taxon>Candidatus Aerophobota</taxon>
    </lineage>
</organism>
<dbReference type="Pfam" id="PF01875">
    <property type="entry name" value="Memo"/>
    <property type="match status" value="1"/>
</dbReference>
<dbReference type="SUPFAM" id="SSF53213">
    <property type="entry name" value="LigB-like"/>
    <property type="match status" value="1"/>
</dbReference>
<proteinExistence type="inferred from homology"/>
<evidence type="ECO:0000256" key="1">
    <source>
        <dbReference type="ARBA" id="ARBA00006315"/>
    </source>
</evidence>
<dbReference type="CDD" id="cd07361">
    <property type="entry name" value="MEMO_like"/>
    <property type="match status" value="1"/>
</dbReference>
<evidence type="ECO:0000256" key="2">
    <source>
        <dbReference type="HAMAP-Rule" id="MF_00055"/>
    </source>
</evidence>
<comment type="caution">
    <text evidence="3">The sequence shown here is derived from an EMBL/GenBank/DDBJ whole genome shotgun (WGS) entry which is preliminary data.</text>
</comment>
<dbReference type="AlphaFoldDB" id="A0A523QGU3"/>
<dbReference type="PANTHER" id="PTHR11060:SF0">
    <property type="entry name" value="PROTEIN MEMO1"/>
    <property type="match status" value="1"/>
</dbReference>
<dbReference type="NCBIfam" id="TIGR04336">
    <property type="entry name" value="AmmeMemoSam_B"/>
    <property type="match status" value="1"/>
</dbReference>
<comment type="similarity">
    <text evidence="1 2">Belongs to the MEMO1 family.</text>
</comment>
<dbReference type="Proteomes" id="UP000320781">
    <property type="component" value="Unassembled WGS sequence"/>
</dbReference>
<name>A0A523QGU3_UNCAE</name>
<dbReference type="InterPro" id="IPR002737">
    <property type="entry name" value="MEMO1_fam"/>
</dbReference>
<dbReference type="PANTHER" id="PTHR11060">
    <property type="entry name" value="PROTEIN MEMO1"/>
    <property type="match status" value="1"/>
</dbReference>
<sequence>MSEMIRNPAVASAFYEGTRSALNAQIEECYTHQLGPGRVPAKPSKPLGKILGIVTPHAGYTYSGPVAAWAFCQLIEKELPESVVLLGPNHYGLGREVAVMPAGRWRTPLGEVEVDEDLANKIAESSSLLELDDTAHRKEHSLEVQLPFLQHGYGEAFKIVPISIMSQDLESAQEIGKALGEALKGRRGALIVASTDLTHYEPAASANTKDTKVIAAILSMDPARVEEVVSKLSVSMCGPGPVMAMLTAASLLGAQKARLLKYASSGDITGDYSAVVGYASLAIEK</sequence>
<gene>
    <name evidence="3" type="primary">amrB</name>
    <name evidence="3" type="ORF">E3J95_06140</name>
</gene>
<accession>A0A523QGU3</accession>
<evidence type="ECO:0000313" key="4">
    <source>
        <dbReference type="Proteomes" id="UP000320781"/>
    </source>
</evidence>
<dbReference type="EMBL" id="SOKU01000299">
    <property type="protein sequence ID" value="TES84702.1"/>
    <property type="molecule type" value="Genomic_DNA"/>
</dbReference>